<comment type="caution">
    <text evidence="1">The sequence shown here is derived from an EMBL/GenBank/DDBJ whole genome shotgun (WGS) entry which is preliminary data.</text>
</comment>
<organism evidence="1 2">
    <name type="scientific">Cucumis melo var. makuwa</name>
    <name type="common">Oriental melon</name>
    <dbReference type="NCBI Taxonomy" id="1194695"/>
    <lineage>
        <taxon>Eukaryota</taxon>
        <taxon>Viridiplantae</taxon>
        <taxon>Streptophyta</taxon>
        <taxon>Embryophyta</taxon>
        <taxon>Tracheophyta</taxon>
        <taxon>Spermatophyta</taxon>
        <taxon>Magnoliopsida</taxon>
        <taxon>eudicotyledons</taxon>
        <taxon>Gunneridae</taxon>
        <taxon>Pentapetalae</taxon>
        <taxon>rosids</taxon>
        <taxon>fabids</taxon>
        <taxon>Cucurbitales</taxon>
        <taxon>Cucurbitaceae</taxon>
        <taxon>Benincaseae</taxon>
        <taxon>Cucumis</taxon>
    </lineage>
</organism>
<dbReference type="AlphaFoldDB" id="A0A5D3DWI8"/>
<evidence type="ECO:0000313" key="1">
    <source>
        <dbReference type="EMBL" id="TYK27675.1"/>
    </source>
</evidence>
<evidence type="ECO:0000313" key="2">
    <source>
        <dbReference type="Proteomes" id="UP000321947"/>
    </source>
</evidence>
<accession>A0A5D3DWI8</accession>
<dbReference type="EMBL" id="SSTD01002571">
    <property type="protein sequence ID" value="TYK27675.1"/>
    <property type="molecule type" value="Genomic_DNA"/>
</dbReference>
<protein>
    <submittedName>
        <fullName evidence="1">Copia LTR rider</fullName>
    </submittedName>
</protein>
<name>A0A5D3DWI8_CUCMM</name>
<sequence length="143" mass="16617">MKKLLLIFVKGEKSLPNNKKLRIIYMCRKSEAENEYMSQIPYASFVRNLMYVMVCTRPDLAHVVNIDSRRSMAAFVFILDGSIVSWKATLQLTVNLFTTEAKLLCNVIARVEYDNPSIKFIMREPSTLDRRCHFLRSGPYETL</sequence>
<gene>
    <name evidence="1" type="ORF">E5676_scaffold225G00010</name>
</gene>
<reference evidence="1 2" key="1">
    <citation type="submission" date="2019-08" db="EMBL/GenBank/DDBJ databases">
        <title>Draft genome sequences of two oriental melons (Cucumis melo L. var makuwa).</title>
        <authorList>
            <person name="Kwon S.-Y."/>
        </authorList>
    </citation>
    <scope>NUCLEOTIDE SEQUENCE [LARGE SCALE GENOMIC DNA]</scope>
    <source>
        <strain evidence="2">cv. Chang Bougi</strain>
        <tissue evidence="1">Leaf</tissue>
    </source>
</reference>
<proteinExistence type="predicted"/>
<dbReference type="Proteomes" id="UP000321947">
    <property type="component" value="Unassembled WGS sequence"/>
</dbReference>